<keyword evidence="5" id="KW-0732">Signal</keyword>
<keyword evidence="7" id="KW-0067">ATP-binding</keyword>
<dbReference type="Pfam" id="PF07714">
    <property type="entry name" value="PK_Tyr_Ser-Thr"/>
    <property type="match status" value="1"/>
</dbReference>
<comment type="subcellular location">
    <subcellularLocation>
        <location evidence="1">Membrane</location>
        <topology evidence="1">Single-pass type I membrane protein</topology>
    </subcellularLocation>
</comment>
<keyword evidence="9" id="KW-0472">Membrane</keyword>
<evidence type="ECO:0000259" key="11">
    <source>
        <dbReference type="PROSITE" id="PS50011"/>
    </source>
</evidence>
<dbReference type="Proteomes" id="UP001189624">
    <property type="component" value="Chromosome 8"/>
</dbReference>
<keyword evidence="4" id="KW-0812">Transmembrane</keyword>
<keyword evidence="13" id="KW-1185">Reference proteome</keyword>
<dbReference type="GO" id="GO:0005524">
    <property type="term" value="F:ATP binding"/>
    <property type="evidence" value="ECO:0007669"/>
    <property type="project" value="UniProtKB-KW"/>
</dbReference>
<dbReference type="Gramene" id="rna-AYBTSS11_LOCUS23752">
    <property type="protein sequence ID" value="CAJ1971749.1"/>
    <property type="gene ID" value="gene-AYBTSS11_LOCUS23752"/>
</dbReference>
<protein>
    <recommendedName>
        <fullName evidence="11">Protein kinase domain-containing protein</fullName>
    </recommendedName>
</protein>
<dbReference type="GO" id="GO:0016020">
    <property type="term" value="C:membrane"/>
    <property type="evidence" value="ECO:0007669"/>
    <property type="project" value="UniProtKB-SubCell"/>
</dbReference>
<accession>A0AA86SVQ7</accession>
<dbReference type="InterPro" id="IPR011009">
    <property type="entry name" value="Kinase-like_dom_sf"/>
</dbReference>
<dbReference type="PROSITE" id="PS50011">
    <property type="entry name" value="PROTEIN_KINASE_DOM"/>
    <property type="match status" value="1"/>
</dbReference>
<keyword evidence="2" id="KW-0418">Kinase</keyword>
<keyword evidence="3" id="KW-0808">Transferase</keyword>
<dbReference type="GO" id="GO:0004674">
    <property type="term" value="F:protein serine/threonine kinase activity"/>
    <property type="evidence" value="ECO:0007669"/>
    <property type="project" value="UniProtKB-KW"/>
</dbReference>
<sequence>DTIVVGSQNFVWGDITYCDFDIQMAQKAFYLEQNNLMPIRYSYKEIKKMVRGFNEKLGEGGYDSVYKGKMRSGSYVAIKMLGKSKSNGNDFISEVATIGRIHHQNVVQLIGFCVEGSKRALVYEVMSNGSLDKIIFSKDRSVDLSYEKI</sequence>
<evidence type="ECO:0000256" key="9">
    <source>
        <dbReference type="ARBA" id="ARBA00023136"/>
    </source>
</evidence>
<feature type="domain" description="Protein kinase" evidence="11">
    <location>
        <begin position="51"/>
        <end position="149"/>
    </location>
</feature>
<evidence type="ECO:0000313" key="13">
    <source>
        <dbReference type="Proteomes" id="UP001189624"/>
    </source>
</evidence>
<keyword evidence="10" id="KW-0325">Glycoprotein</keyword>
<keyword evidence="6" id="KW-0547">Nucleotide-binding</keyword>
<dbReference type="InterPro" id="IPR000719">
    <property type="entry name" value="Prot_kinase_dom"/>
</dbReference>
<evidence type="ECO:0000256" key="6">
    <source>
        <dbReference type="ARBA" id="ARBA00022741"/>
    </source>
</evidence>
<keyword evidence="2" id="KW-0723">Serine/threonine-protein kinase</keyword>
<organism evidence="12 13">
    <name type="scientific">Sphenostylis stenocarpa</name>
    <dbReference type="NCBI Taxonomy" id="92480"/>
    <lineage>
        <taxon>Eukaryota</taxon>
        <taxon>Viridiplantae</taxon>
        <taxon>Streptophyta</taxon>
        <taxon>Embryophyta</taxon>
        <taxon>Tracheophyta</taxon>
        <taxon>Spermatophyta</taxon>
        <taxon>Magnoliopsida</taxon>
        <taxon>eudicotyledons</taxon>
        <taxon>Gunneridae</taxon>
        <taxon>Pentapetalae</taxon>
        <taxon>rosids</taxon>
        <taxon>fabids</taxon>
        <taxon>Fabales</taxon>
        <taxon>Fabaceae</taxon>
        <taxon>Papilionoideae</taxon>
        <taxon>50 kb inversion clade</taxon>
        <taxon>NPAAA clade</taxon>
        <taxon>indigoferoid/millettioid clade</taxon>
        <taxon>Phaseoleae</taxon>
        <taxon>Sphenostylis</taxon>
    </lineage>
</organism>
<reference evidence="12" key="1">
    <citation type="submission" date="2023-10" db="EMBL/GenBank/DDBJ databases">
        <authorList>
            <person name="Domelevo Entfellner J.-B."/>
        </authorList>
    </citation>
    <scope>NUCLEOTIDE SEQUENCE</scope>
</reference>
<dbReference type="FunFam" id="3.30.200.20:FF:000178">
    <property type="entry name" value="serine/threonine-protein kinase PBS1-like"/>
    <property type="match status" value="1"/>
</dbReference>
<evidence type="ECO:0000256" key="8">
    <source>
        <dbReference type="ARBA" id="ARBA00022989"/>
    </source>
</evidence>
<gene>
    <name evidence="12" type="ORF">AYBTSS11_LOCUS23752</name>
</gene>
<keyword evidence="8" id="KW-1133">Transmembrane helix</keyword>
<dbReference type="SUPFAM" id="SSF56112">
    <property type="entry name" value="Protein kinase-like (PK-like)"/>
    <property type="match status" value="1"/>
</dbReference>
<dbReference type="EMBL" id="OY731405">
    <property type="protein sequence ID" value="CAJ1971749.1"/>
    <property type="molecule type" value="Genomic_DNA"/>
</dbReference>
<dbReference type="InterPro" id="IPR045874">
    <property type="entry name" value="LRK10/LRL21-25-like"/>
</dbReference>
<evidence type="ECO:0000256" key="2">
    <source>
        <dbReference type="ARBA" id="ARBA00022527"/>
    </source>
</evidence>
<dbReference type="PANTHER" id="PTHR27009">
    <property type="entry name" value="RUST RESISTANCE KINASE LR10-RELATED"/>
    <property type="match status" value="1"/>
</dbReference>
<name>A0AA86SVQ7_9FABA</name>
<dbReference type="InterPro" id="IPR001245">
    <property type="entry name" value="Ser-Thr/Tyr_kinase_cat_dom"/>
</dbReference>
<evidence type="ECO:0000256" key="7">
    <source>
        <dbReference type="ARBA" id="ARBA00022840"/>
    </source>
</evidence>
<evidence type="ECO:0000256" key="5">
    <source>
        <dbReference type="ARBA" id="ARBA00022729"/>
    </source>
</evidence>
<dbReference type="AlphaFoldDB" id="A0AA86SVQ7"/>
<dbReference type="Gene3D" id="3.30.200.20">
    <property type="entry name" value="Phosphorylase Kinase, domain 1"/>
    <property type="match status" value="1"/>
</dbReference>
<proteinExistence type="predicted"/>
<evidence type="ECO:0000256" key="1">
    <source>
        <dbReference type="ARBA" id="ARBA00004479"/>
    </source>
</evidence>
<evidence type="ECO:0000313" key="12">
    <source>
        <dbReference type="EMBL" id="CAJ1971749.1"/>
    </source>
</evidence>
<evidence type="ECO:0000256" key="3">
    <source>
        <dbReference type="ARBA" id="ARBA00022679"/>
    </source>
</evidence>
<feature type="non-terminal residue" evidence="12">
    <location>
        <position position="1"/>
    </location>
</feature>
<evidence type="ECO:0000256" key="4">
    <source>
        <dbReference type="ARBA" id="ARBA00022692"/>
    </source>
</evidence>
<evidence type="ECO:0000256" key="10">
    <source>
        <dbReference type="ARBA" id="ARBA00023180"/>
    </source>
</evidence>